<dbReference type="NCBIfam" id="TIGR02492">
    <property type="entry name" value="flgK_ends"/>
    <property type="match status" value="1"/>
</dbReference>
<dbReference type="Pfam" id="PF22638">
    <property type="entry name" value="FlgK_D1"/>
    <property type="match status" value="1"/>
</dbReference>
<evidence type="ECO:0000259" key="8">
    <source>
        <dbReference type="Pfam" id="PF06429"/>
    </source>
</evidence>
<dbReference type="InterPro" id="IPR053927">
    <property type="entry name" value="FlgK_helical"/>
</dbReference>
<accession>A0A662D9J2</accession>
<evidence type="ECO:0000256" key="7">
    <source>
        <dbReference type="SAM" id="Coils"/>
    </source>
</evidence>
<keyword evidence="10" id="KW-0969">Cilium</keyword>
<proteinExistence type="inferred from homology"/>
<feature type="coiled-coil region" evidence="7">
    <location>
        <begin position="173"/>
        <end position="200"/>
    </location>
</feature>
<protein>
    <recommendedName>
        <fullName evidence="4">Flagellar hook-associated protein 1</fullName>
    </recommendedName>
</protein>
<dbReference type="InterPro" id="IPR010930">
    <property type="entry name" value="Flg_bb/hook_C_dom"/>
</dbReference>
<evidence type="ECO:0000259" key="9">
    <source>
        <dbReference type="Pfam" id="PF22638"/>
    </source>
</evidence>
<dbReference type="SUPFAM" id="SSF64518">
    <property type="entry name" value="Phase 1 flagellin"/>
    <property type="match status" value="1"/>
</dbReference>
<comment type="subcellular location">
    <subcellularLocation>
        <location evidence="1">Bacterial flagellum</location>
    </subcellularLocation>
    <subcellularLocation>
        <location evidence="2">Secreted</location>
    </subcellularLocation>
</comment>
<evidence type="ECO:0000256" key="1">
    <source>
        <dbReference type="ARBA" id="ARBA00004365"/>
    </source>
</evidence>
<evidence type="ECO:0000256" key="3">
    <source>
        <dbReference type="ARBA" id="ARBA00009677"/>
    </source>
</evidence>
<dbReference type="InterPro" id="IPR010810">
    <property type="entry name" value="Flagellin_hook_IN_motif"/>
</dbReference>
<feature type="domain" description="Flagellar hook-associated protein FlgK helical" evidence="9">
    <location>
        <begin position="103"/>
        <end position="329"/>
    </location>
</feature>
<dbReference type="PANTHER" id="PTHR30033">
    <property type="entry name" value="FLAGELLAR HOOK-ASSOCIATED PROTEIN 1"/>
    <property type="match status" value="1"/>
</dbReference>
<organism evidence="10 11">
    <name type="scientific">Aerophobetes bacterium</name>
    <dbReference type="NCBI Taxonomy" id="2030807"/>
    <lineage>
        <taxon>Bacteria</taxon>
        <taxon>Candidatus Aerophobota</taxon>
    </lineage>
</organism>
<dbReference type="InterPro" id="IPR002371">
    <property type="entry name" value="FlgK"/>
</dbReference>
<comment type="similarity">
    <text evidence="3">Belongs to the flagella basal body rod proteins family.</text>
</comment>
<dbReference type="AlphaFoldDB" id="A0A662D9J2"/>
<keyword evidence="6" id="KW-0975">Bacterial flagellum</keyword>
<sequence length="618" mass="67980">MQSTFSGIEIGKKGIITHQAALGITGHNLTNAETEGYSRQKVTFQVFDPLYIPGLTRELTAGQIGQGVKIEKIMRARDLLLEDRILSEKNILAYWRSMSEWIRQVELVHNEPSGYGVLNALDRFWASWQELANNPEEIAPREAVRESGEALSESINHLYMALKSIRDNIEQTIAVKVEEVNSLAQQIAKLNKEILRSESSGDNPNDLWDRRDLLVEKLSKLVNISVSRSDSDEFIVYIGGKHLVQGKHFQKLLLVKNPQNEGYSNILWDDGGVVDIRSGELKALLDARDIEIKSQIHDLDVLAVTVMDAVNSTHRRGFGLNLKTGIDFFTEKSIAIDRNGNYDSNRDGFIDGTAIFRISGTKKLSLDDVVGLTGTIILGNGVTVQYTPTDTVEDVVKKVNNAGTDIRMYVNSDGKLVVKSYSENFMIEHLEDSGDFLVQFSGILNQSGPQGAFDRGNAGMSAMLAGDFMVAPSPHPSSWMGVNEVLKNEVESIAASTGTDTDGDGIPDLSSGAGNGDNALKIANVRFEHIMVGGKTTINEFYQGIISKTGLKGETAGNAEKNLSMIVENLENLRKSISGVSIDEELVNLVKFQHGYAAAARFITEVNKMLDLLINRMI</sequence>
<dbReference type="GO" id="GO:0005576">
    <property type="term" value="C:extracellular region"/>
    <property type="evidence" value="ECO:0007669"/>
    <property type="project" value="UniProtKB-SubCell"/>
</dbReference>
<keyword evidence="10" id="KW-0966">Cell projection</keyword>
<evidence type="ECO:0000256" key="6">
    <source>
        <dbReference type="ARBA" id="ARBA00023143"/>
    </source>
</evidence>
<evidence type="ECO:0000256" key="5">
    <source>
        <dbReference type="ARBA" id="ARBA00022525"/>
    </source>
</evidence>
<dbReference type="Proteomes" id="UP000280417">
    <property type="component" value="Unassembled WGS sequence"/>
</dbReference>
<dbReference type="GO" id="GO:0044780">
    <property type="term" value="P:bacterial-type flagellum assembly"/>
    <property type="evidence" value="ECO:0007669"/>
    <property type="project" value="InterPro"/>
</dbReference>
<evidence type="ECO:0000313" key="11">
    <source>
        <dbReference type="Proteomes" id="UP000280417"/>
    </source>
</evidence>
<comment type="caution">
    <text evidence="10">The sequence shown here is derived from an EMBL/GenBank/DDBJ whole genome shotgun (WGS) entry which is preliminary data.</text>
</comment>
<evidence type="ECO:0000256" key="2">
    <source>
        <dbReference type="ARBA" id="ARBA00004613"/>
    </source>
</evidence>
<dbReference type="GO" id="GO:0009424">
    <property type="term" value="C:bacterial-type flagellum hook"/>
    <property type="evidence" value="ECO:0007669"/>
    <property type="project" value="InterPro"/>
</dbReference>
<evidence type="ECO:0000313" key="10">
    <source>
        <dbReference type="EMBL" id="RLE12424.1"/>
    </source>
</evidence>
<dbReference type="EMBL" id="QMQA01000166">
    <property type="protein sequence ID" value="RLE12424.1"/>
    <property type="molecule type" value="Genomic_DNA"/>
</dbReference>
<keyword evidence="5" id="KW-0964">Secreted</keyword>
<dbReference type="PANTHER" id="PTHR30033:SF1">
    <property type="entry name" value="FLAGELLAR HOOK-ASSOCIATED PROTEIN 1"/>
    <property type="match status" value="1"/>
</dbReference>
<keyword evidence="7" id="KW-0175">Coiled coil</keyword>
<dbReference type="Pfam" id="PF06429">
    <property type="entry name" value="Flg_bbr_C"/>
    <property type="match status" value="1"/>
</dbReference>
<evidence type="ECO:0000256" key="4">
    <source>
        <dbReference type="ARBA" id="ARBA00016244"/>
    </source>
</evidence>
<dbReference type="PRINTS" id="PR01005">
    <property type="entry name" value="FLGHOOKAP1"/>
</dbReference>
<reference evidence="10 11" key="1">
    <citation type="submission" date="2018-06" db="EMBL/GenBank/DDBJ databases">
        <title>Extensive metabolic versatility and redundancy in microbially diverse, dynamic hydrothermal sediments.</title>
        <authorList>
            <person name="Dombrowski N."/>
            <person name="Teske A."/>
            <person name="Baker B.J."/>
        </authorList>
    </citation>
    <scope>NUCLEOTIDE SEQUENCE [LARGE SCALE GENOMIC DNA]</scope>
    <source>
        <strain evidence="10">B3_G15</strain>
    </source>
</reference>
<dbReference type="GO" id="GO:0005198">
    <property type="term" value="F:structural molecule activity"/>
    <property type="evidence" value="ECO:0007669"/>
    <property type="project" value="InterPro"/>
</dbReference>
<gene>
    <name evidence="10" type="ORF">DRJ04_06220</name>
</gene>
<keyword evidence="10" id="KW-0282">Flagellum</keyword>
<feature type="domain" description="Flagellar basal-body/hook protein C-terminal" evidence="8">
    <location>
        <begin position="577"/>
        <end position="615"/>
    </location>
</feature>
<dbReference type="Pfam" id="PF07196">
    <property type="entry name" value="Flagellin_IN"/>
    <property type="match status" value="1"/>
</dbReference>
<name>A0A662D9J2_UNCAE</name>